<sequence length="184" mass="19693">MPFQHQLDYPDVFGRPMAPPPAPLVYINGWPGVGKEAVAGCLTLLLGADKSFLVDVDDTPTAKNPPAPPDAVLDAETLLAAPHNTPRIAILATTAPDNPPGRATARTQTSAEAAGRVLVPVVLKCEPAECIRRAQSLQRQCSSKVRSSGREGRGRGRLVRMEGVVGVDVTRRAVMEVAWEMLRL</sequence>
<name>A0AAJ0M8K7_9PEZI</name>
<evidence type="ECO:0000313" key="1">
    <source>
        <dbReference type="EMBL" id="KAK3341772.1"/>
    </source>
</evidence>
<dbReference type="AlphaFoldDB" id="A0AAJ0M8K7"/>
<organism evidence="1 2">
    <name type="scientific">Lasiosphaeria hispida</name>
    <dbReference type="NCBI Taxonomy" id="260671"/>
    <lineage>
        <taxon>Eukaryota</taxon>
        <taxon>Fungi</taxon>
        <taxon>Dikarya</taxon>
        <taxon>Ascomycota</taxon>
        <taxon>Pezizomycotina</taxon>
        <taxon>Sordariomycetes</taxon>
        <taxon>Sordariomycetidae</taxon>
        <taxon>Sordariales</taxon>
        <taxon>Lasiosphaeriaceae</taxon>
        <taxon>Lasiosphaeria</taxon>
    </lineage>
</organism>
<reference evidence="1" key="2">
    <citation type="submission" date="2023-06" db="EMBL/GenBank/DDBJ databases">
        <authorList>
            <consortium name="Lawrence Berkeley National Laboratory"/>
            <person name="Haridas S."/>
            <person name="Hensen N."/>
            <person name="Bonometti L."/>
            <person name="Westerberg I."/>
            <person name="Brannstrom I.O."/>
            <person name="Guillou S."/>
            <person name="Cros-Aarteil S."/>
            <person name="Calhoun S."/>
            <person name="Kuo A."/>
            <person name="Mondo S."/>
            <person name="Pangilinan J."/>
            <person name="Riley R."/>
            <person name="Labutti K."/>
            <person name="Andreopoulos B."/>
            <person name="Lipzen A."/>
            <person name="Chen C."/>
            <person name="Yanf M."/>
            <person name="Daum C."/>
            <person name="Ng V."/>
            <person name="Clum A."/>
            <person name="Steindorff A."/>
            <person name="Ohm R."/>
            <person name="Martin F."/>
            <person name="Silar P."/>
            <person name="Natvig D."/>
            <person name="Lalanne C."/>
            <person name="Gautier V."/>
            <person name="Ament-Velasquez S.L."/>
            <person name="Kruys A."/>
            <person name="Hutchinson M.I."/>
            <person name="Powell A.J."/>
            <person name="Barry K."/>
            <person name="Miller A.N."/>
            <person name="Grigoriev I.V."/>
            <person name="Debuchy R."/>
            <person name="Gladieux P."/>
            <person name="Thoren M.H."/>
            <person name="Johannesson H."/>
        </authorList>
    </citation>
    <scope>NUCLEOTIDE SEQUENCE</scope>
    <source>
        <strain evidence="1">CBS 955.72</strain>
    </source>
</reference>
<proteinExistence type="predicted"/>
<evidence type="ECO:0000313" key="2">
    <source>
        <dbReference type="Proteomes" id="UP001275084"/>
    </source>
</evidence>
<dbReference type="EMBL" id="JAUIQD010000008">
    <property type="protein sequence ID" value="KAK3341772.1"/>
    <property type="molecule type" value="Genomic_DNA"/>
</dbReference>
<keyword evidence="2" id="KW-1185">Reference proteome</keyword>
<accession>A0AAJ0M8K7</accession>
<comment type="caution">
    <text evidence="1">The sequence shown here is derived from an EMBL/GenBank/DDBJ whole genome shotgun (WGS) entry which is preliminary data.</text>
</comment>
<dbReference type="Proteomes" id="UP001275084">
    <property type="component" value="Unassembled WGS sequence"/>
</dbReference>
<gene>
    <name evidence="1" type="ORF">B0T25DRAFT_617159</name>
</gene>
<protein>
    <submittedName>
        <fullName evidence="1">Uncharacterized protein</fullName>
    </submittedName>
</protein>
<reference evidence="1" key="1">
    <citation type="journal article" date="2023" name="Mol. Phylogenet. Evol.">
        <title>Genome-scale phylogeny and comparative genomics of the fungal order Sordariales.</title>
        <authorList>
            <person name="Hensen N."/>
            <person name="Bonometti L."/>
            <person name="Westerberg I."/>
            <person name="Brannstrom I.O."/>
            <person name="Guillou S."/>
            <person name="Cros-Aarteil S."/>
            <person name="Calhoun S."/>
            <person name="Haridas S."/>
            <person name="Kuo A."/>
            <person name="Mondo S."/>
            <person name="Pangilinan J."/>
            <person name="Riley R."/>
            <person name="LaButti K."/>
            <person name="Andreopoulos B."/>
            <person name="Lipzen A."/>
            <person name="Chen C."/>
            <person name="Yan M."/>
            <person name="Daum C."/>
            <person name="Ng V."/>
            <person name="Clum A."/>
            <person name="Steindorff A."/>
            <person name="Ohm R.A."/>
            <person name="Martin F."/>
            <person name="Silar P."/>
            <person name="Natvig D.O."/>
            <person name="Lalanne C."/>
            <person name="Gautier V."/>
            <person name="Ament-Velasquez S.L."/>
            <person name="Kruys A."/>
            <person name="Hutchinson M.I."/>
            <person name="Powell A.J."/>
            <person name="Barry K."/>
            <person name="Miller A.N."/>
            <person name="Grigoriev I.V."/>
            <person name="Debuchy R."/>
            <person name="Gladieux P."/>
            <person name="Hiltunen Thoren M."/>
            <person name="Johannesson H."/>
        </authorList>
    </citation>
    <scope>NUCLEOTIDE SEQUENCE</scope>
    <source>
        <strain evidence="1">CBS 955.72</strain>
    </source>
</reference>